<dbReference type="Proteomes" id="UP001231587">
    <property type="component" value="Unassembled WGS sequence"/>
</dbReference>
<dbReference type="OrthoDB" id="5295174at2"/>
<dbReference type="RefSeq" id="WP_057781618.1">
    <property type="nucleotide sequence ID" value="NZ_JAGGJQ010000001.1"/>
</dbReference>
<feature type="domain" description="HTH araC/xylS-type" evidence="4">
    <location>
        <begin position="382"/>
        <end position="494"/>
    </location>
</feature>
<keyword evidence="2 5" id="KW-0238">DNA-binding</keyword>
<dbReference type="Pfam" id="PF12833">
    <property type="entry name" value="HTH_18"/>
    <property type="match status" value="1"/>
</dbReference>
<dbReference type="Gene3D" id="1.25.40.10">
    <property type="entry name" value="Tetratricopeptide repeat domain"/>
    <property type="match status" value="2"/>
</dbReference>
<dbReference type="PANTHER" id="PTHR43280:SF2">
    <property type="entry name" value="HTH-TYPE TRANSCRIPTIONAL REGULATOR EXSA"/>
    <property type="match status" value="1"/>
</dbReference>
<proteinExistence type="predicted"/>
<name>A0A9X0YHA6_9FLAO</name>
<evidence type="ECO:0000313" key="7">
    <source>
        <dbReference type="Proteomes" id="UP001138672"/>
    </source>
</evidence>
<dbReference type="SUPFAM" id="SSF48452">
    <property type="entry name" value="TPR-like"/>
    <property type="match status" value="1"/>
</dbReference>
<dbReference type="InterPro" id="IPR009057">
    <property type="entry name" value="Homeodomain-like_sf"/>
</dbReference>
<dbReference type="PROSITE" id="PS01124">
    <property type="entry name" value="HTH_ARAC_FAMILY_2"/>
    <property type="match status" value="1"/>
</dbReference>
<evidence type="ECO:0000256" key="2">
    <source>
        <dbReference type="ARBA" id="ARBA00023125"/>
    </source>
</evidence>
<evidence type="ECO:0000256" key="1">
    <source>
        <dbReference type="ARBA" id="ARBA00023015"/>
    </source>
</evidence>
<keyword evidence="3" id="KW-0804">Transcription</keyword>
<dbReference type="GO" id="GO:0003700">
    <property type="term" value="F:DNA-binding transcription factor activity"/>
    <property type="evidence" value="ECO:0007669"/>
    <property type="project" value="InterPro"/>
</dbReference>
<accession>A0A9X0YHA6</accession>
<dbReference type="EMBL" id="JAGGJQ010000001">
    <property type="protein sequence ID" value="MBP1838800.1"/>
    <property type="molecule type" value="Genomic_DNA"/>
</dbReference>
<comment type="caution">
    <text evidence="5">The sequence shown here is derived from an EMBL/GenBank/DDBJ whole genome shotgun (WGS) entry which is preliminary data.</text>
</comment>
<dbReference type="Gene3D" id="1.10.10.60">
    <property type="entry name" value="Homeodomain-like"/>
    <property type="match status" value="1"/>
</dbReference>
<dbReference type="SMART" id="SM00342">
    <property type="entry name" value="HTH_ARAC"/>
    <property type="match status" value="1"/>
</dbReference>
<dbReference type="InterPro" id="IPR018060">
    <property type="entry name" value="HTH_AraC"/>
</dbReference>
<dbReference type="Proteomes" id="UP001138672">
    <property type="component" value="Unassembled WGS sequence"/>
</dbReference>
<dbReference type="AlphaFoldDB" id="A0A9X0YHA6"/>
<dbReference type="PANTHER" id="PTHR43280">
    <property type="entry name" value="ARAC-FAMILY TRANSCRIPTIONAL REGULATOR"/>
    <property type="match status" value="1"/>
</dbReference>
<sequence length="501" mass="58335">MKFVLLLVFPLILYSPKKEVFKYTEQLCYDTALDISSESSSDANRIADSLLNYSENARQKMYALMLKSIVLEHQDKRAEAIAFSLKSLKIAKEEKDYCLESRIYTFLSRQYRNIGFIDKGKDLIAESLMVCSKIEDKDHAVKFMTMANLELIEYDIEFENYERAIVYLKTAAFSLDKEREGKIKYFDLANCEEKLARCYLQMGNDMLALNHYRKASTFINKSKLGESLWANKIYDGLIDIYLSQQELDSAKVYIQKNLLIHEKFDNNVVKEHVYKTTAEYYRQTEVRDSFELYTSKYKLTALENKENMRGMINTASNTLFNLTDDIPDASDTPYKIGAMELMFLIGIPSIGVYYQRKKLVSYMKGLIISRKLRKRSQKAYSNKTETILLARLEEFENSNGFLDNNLSLPILVAQLQTNVKYLRQIIRDHKHTDFNTYINKLRIQYIIEKLNSDPAYLNYKISFLAKESGFSSHSQFSTNFKKFTDNSPSEYISNLKSKIAS</sequence>
<protein>
    <submittedName>
        <fullName evidence="5">AraC-like DNA-binding protein</fullName>
    </submittedName>
</protein>
<keyword evidence="1" id="KW-0805">Transcription regulation</keyword>
<evidence type="ECO:0000313" key="6">
    <source>
        <dbReference type="EMBL" id="MDQ0335300.1"/>
    </source>
</evidence>
<evidence type="ECO:0000259" key="4">
    <source>
        <dbReference type="PROSITE" id="PS01124"/>
    </source>
</evidence>
<reference evidence="5" key="1">
    <citation type="submission" date="2021-03" db="EMBL/GenBank/DDBJ databases">
        <title>Genomic Encyclopedia of Type Strains, Phase IV (KMG-IV): sequencing the most valuable type-strain genomes for metagenomic binning, comparative biology and taxonomic classification.</title>
        <authorList>
            <person name="Goeker M."/>
        </authorList>
    </citation>
    <scope>NUCLEOTIDE SEQUENCE</scope>
    <source>
        <strain evidence="5">DSM 15523</strain>
        <strain evidence="6 8">DSM 16476</strain>
    </source>
</reference>
<organism evidence="5 7">
    <name type="scientific">Formosa algae</name>
    <dbReference type="NCBI Taxonomy" id="225843"/>
    <lineage>
        <taxon>Bacteria</taxon>
        <taxon>Pseudomonadati</taxon>
        <taxon>Bacteroidota</taxon>
        <taxon>Flavobacteriia</taxon>
        <taxon>Flavobacteriales</taxon>
        <taxon>Flavobacteriaceae</taxon>
        <taxon>Formosa</taxon>
    </lineage>
</organism>
<evidence type="ECO:0000313" key="5">
    <source>
        <dbReference type="EMBL" id="MBP1838800.1"/>
    </source>
</evidence>
<evidence type="ECO:0000313" key="8">
    <source>
        <dbReference type="Proteomes" id="UP001231587"/>
    </source>
</evidence>
<dbReference type="SUPFAM" id="SSF46689">
    <property type="entry name" value="Homeodomain-like"/>
    <property type="match status" value="1"/>
</dbReference>
<keyword evidence="8" id="KW-1185">Reference proteome</keyword>
<evidence type="ECO:0000256" key="3">
    <source>
        <dbReference type="ARBA" id="ARBA00023163"/>
    </source>
</evidence>
<gene>
    <name evidence="5" type="ORF">J2Z56_000696</name>
    <name evidence="6" type="ORF">J2Z57_001746</name>
</gene>
<dbReference type="InterPro" id="IPR011990">
    <property type="entry name" value="TPR-like_helical_dom_sf"/>
</dbReference>
<dbReference type="EMBL" id="JAUSUU010000004">
    <property type="protein sequence ID" value="MDQ0335300.1"/>
    <property type="molecule type" value="Genomic_DNA"/>
</dbReference>
<dbReference type="GO" id="GO:0043565">
    <property type="term" value="F:sequence-specific DNA binding"/>
    <property type="evidence" value="ECO:0007669"/>
    <property type="project" value="InterPro"/>
</dbReference>